<evidence type="ECO:0000313" key="3">
    <source>
        <dbReference type="Proteomes" id="UP000886523"/>
    </source>
</evidence>
<evidence type="ECO:0000313" key="2">
    <source>
        <dbReference type="EMBL" id="KAF9514656.1"/>
    </source>
</evidence>
<feature type="compositionally biased region" description="Polar residues" evidence="1">
    <location>
        <begin position="170"/>
        <end position="195"/>
    </location>
</feature>
<gene>
    <name evidence="2" type="ORF">BS47DRAFT_1361526</name>
</gene>
<dbReference type="AlphaFoldDB" id="A0A9P6DTU1"/>
<organism evidence="2 3">
    <name type="scientific">Hydnum rufescens UP504</name>
    <dbReference type="NCBI Taxonomy" id="1448309"/>
    <lineage>
        <taxon>Eukaryota</taxon>
        <taxon>Fungi</taxon>
        <taxon>Dikarya</taxon>
        <taxon>Basidiomycota</taxon>
        <taxon>Agaricomycotina</taxon>
        <taxon>Agaricomycetes</taxon>
        <taxon>Cantharellales</taxon>
        <taxon>Hydnaceae</taxon>
        <taxon>Hydnum</taxon>
    </lineage>
</organism>
<evidence type="ECO:0000256" key="1">
    <source>
        <dbReference type="SAM" id="MobiDB-lite"/>
    </source>
</evidence>
<feature type="region of interest" description="Disordered" evidence="1">
    <location>
        <begin position="76"/>
        <end position="105"/>
    </location>
</feature>
<name>A0A9P6DTU1_9AGAM</name>
<reference evidence="2" key="1">
    <citation type="journal article" date="2020" name="Nat. Commun.">
        <title>Large-scale genome sequencing of mycorrhizal fungi provides insights into the early evolution of symbiotic traits.</title>
        <authorList>
            <person name="Miyauchi S."/>
            <person name="Kiss E."/>
            <person name="Kuo A."/>
            <person name="Drula E."/>
            <person name="Kohler A."/>
            <person name="Sanchez-Garcia M."/>
            <person name="Morin E."/>
            <person name="Andreopoulos B."/>
            <person name="Barry K.W."/>
            <person name="Bonito G."/>
            <person name="Buee M."/>
            <person name="Carver A."/>
            <person name="Chen C."/>
            <person name="Cichocki N."/>
            <person name="Clum A."/>
            <person name="Culley D."/>
            <person name="Crous P.W."/>
            <person name="Fauchery L."/>
            <person name="Girlanda M."/>
            <person name="Hayes R.D."/>
            <person name="Keri Z."/>
            <person name="LaButti K."/>
            <person name="Lipzen A."/>
            <person name="Lombard V."/>
            <person name="Magnuson J."/>
            <person name="Maillard F."/>
            <person name="Murat C."/>
            <person name="Nolan M."/>
            <person name="Ohm R.A."/>
            <person name="Pangilinan J."/>
            <person name="Pereira M.F."/>
            <person name="Perotto S."/>
            <person name="Peter M."/>
            <person name="Pfister S."/>
            <person name="Riley R."/>
            <person name="Sitrit Y."/>
            <person name="Stielow J.B."/>
            <person name="Szollosi G."/>
            <person name="Zifcakova L."/>
            <person name="Stursova M."/>
            <person name="Spatafora J.W."/>
            <person name="Tedersoo L."/>
            <person name="Vaario L.M."/>
            <person name="Yamada A."/>
            <person name="Yan M."/>
            <person name="Wang P."/>
            <person name="Xu J."/>
            <person name="Bruns T."/>
            <person name="Baldrian P."/>
            <person name="Vilgalys R."/>
            <person name="Dunand C."/>
            <person name="Henrissat B."/>
            <person name="Grigoriev I.V."/>
            <person name="Hibbett D."/>
            <person name="Nagy L.G."/>
            <person name="Martin F.M."/>
        </authorList>
    </citation>
    <scope>NUCLEOTIDE SEQUENCE</scope>
    <source>
        <strain evidence="2">UP504</strain>
    </source>
</reference>
<keyword evidence="3" id="KW-1185">Reference proteome</keyword>
<comment type="caution">
    <text evidence="2">The sequence shown here is derived from an EMBL/GenBank/DDBJ whole genome shotgun (WGS) entry which is preliminary data.</text>
</comment>
<sequence>MYLLFLLDSFFSFLLLKPTRWKASPLEFGAALVIARFVYIYCTETVHYGLCTEWHITTQTDTVPRLSPILEPFVDPTRGTTRILTGDSHDRKPGPEPPPGLSRHLKLNSDTTELTLVECVRTRIQDLTLISPILDRAYEALSNKTHNPLLNRVDTSTGVVTPPKTIETKGITSPNWTRPSLRSGQSPDSTASSLTGMVWKPGHHMQRDYSDTQTSEARSGTTPSKNPTGIGSGLHTT</sequence>
<feature type="region of interest" description="Disordered" evidence="1">
    <location>
        <begin position="153"/>
        <end position="237"/>
    </location>
</feature>
<proteinExistence type="predicted"/>
<accession>A0A9P6DTU1</accession>
<dbReference type="EMBL" id="MU128958">
    <property type="protein sequence ID" value="KAF9514656.1"/>
    <property type="molecule type" value="Genomic_DNA"/>
</dbReference>
<dbReference type="Proteomes" id="UP000886523">
    <property type="component" value="Unassembled WGS sequence"/>
</dbReference>
<feature type="compositionally biased region" description="Polar residues" evidence="1">
    <location>
        <begin position="211"/>
        <end position="237"/>
    </location>
</feature>
<protein>
    <submittedName>
        <fullName evidence="2">Uncharacterized protein</fullName>
    </submittedName>
</protein>